<protein>
    <submittedName>
        <fullName evidence="1">PAS domain-containing protein</fullName>
    </submittedName>
</protein>
<dbReference type="Proteomes" id="UP000243605">
    <property type="component" value="Unassembled WGS sequence"/>
</dbReference>
<dbReference type="InterPro" id="IPR035965">
    <property type="entry name" value="PAS-like_dom_sf"/>
</dbReference>
<evidence type="ECO:0000313" key="3">
    <source>
        <dbReference type="Proteomes" id="UP000243605"/>
    </source>
</evidence>
<dbReference type="EMBL" id="FOIT01000003">
    <property type="protein sequence ID" value="SEW02691.1"/>
    <property type="molecule type" value="Genomic_DNA"/>
</dbReference>
<dbReference type="GO" id="GO:0005886">
    <property type="term" value="C:plasma membrane"/>
    <property type="evidence" value="ECO:0007669"/>
    <property type="project" value="TreeGrafter"/>
</dbReference>
<reference evidence="1" key="3">
    <citation type="submission" date="2021-09" db="EMBL/GenBank/DDBJ databases">
        <authorList>
            <person name="Gilroy R."/>
        </authorList>
    </citation>
    <scope>NUCLEOTIDE SEQUENCE</scope>
    <source>
        <strain evidence="1">6019</strain>
    </source>
</reference>
<reference evidence="1" key="2">
    <citation type="journal article" date="2021" name="PeerJ">
        <title>Extensive microbial diversity within the chicken gut microbiome revealed by metagenomics and culture.</title>
        <authorList>
            <person name="Gilroy R."/>
            <person name="Ravi A."/>
            <person name="Getino M."/>
            <person name="Pursley I."/>
            <person name="Horton D.L."/>
            <person name="Alikhan N.F."/>
            <person name="Baker D."/>
            <person name="Gharbi K."/>
            <person name="Hall N."/>
            <person name="Watson M."/>
            <person name="Adriaenssens E.M."/>
            <person name="Foster-Nyarko E."/>
            <person name="Jarju S."/>
            <person name="Secka A."/>
            <person name="Antonio M."/>
            <person name="Oren A."/>
            <person name="Chaudhuri R.R."/>
            <person name="La Ragione R."/>
            <person name="Hildebrand F."/>
            <person name="Pallen M.J."/>
        </authorList>
    </citation>
    <scope>NUCLEOTIDE SEQUENCE</scope>
    <source>
        <strain evidence="1">6019</strain>
    </source>
</reference>
<accession>A0A662Z4M8</accession>
<evidence type="ECO:0000313" key="1">
    <source>
        <dbReference type="EMBL" id="HJE20453.1"/>
    </source>
</evidence>
<keyword evidence="3" id="KW-1185">Reference proteome</keyword>
<dbReference type="RefSeq" id="WP_091475018.1">
    <property type="nucleotide sequence ID" value="NZ_FOIT01000003.1"/>
</dbReference>
<gene>
    <name evidence="1" type="ORF">K8V35_08890</name>
    <name evidence="2" type="ORF">SAMN05192557_1314</name>
</gene>
<dbReference type="OrthoDB" id="9769774at2"/>
<dbReference type="PANTHER" id="PTHR39966:SF3">
    <property type="entry name" value="DUF438 DOMAIN-CONTAINING PROTEIN"/>
    <property type="match status" value="1"/>
</dbReference>
<dbReference type="AlphaFoldDB" id="A0A662Z4M8"/>
<dbReference type="Pfam" id="PF13596">
    <property type="entry name" value="PAS_10"/>
    <property type="match status" value="1"/>
</dbReference>
<dbReference type="EMBL" id="DYYI01000096">
    <property type="protein sequence ID" value="HJE20453.1"/>
    <property type="molecule type" value="Genomic_DNA"/>
</dbReference>
<dbReference type="PANTHER" id="PTHR39966">
    <property type="entry name" value="BLL2471 PROTEIN-RELATED"/>
    <property type="match status" value="1"/>
</dbReference>
<sequence length="367" mass="43605">MLKELKQSILNNSTIDTRNMSTEQFLTHVILLIHTHPDLEFEKVKPYLIEFFNGSPKAPTNKDHPINILVKHQQRFSKHIKVIESLLEDYANNQQDISFYLNALKNINNYFNVKEKLLFPLLERYGQYQLPRRIWEMDDYLRVSLQAMQKRVEKLESVHPRHIHSTFREIQTTFNYLKDSEQYILYPLCDALFTEENWQQVAREATAFHFDMLDYVENEEVINPSQNLDDKIQHPFGNGFLTMKEVNLILNSLPLELTFIDERGIFKYFNHIVEAQDMLFIRTPLSIGRHVANCHPPRSLKNMMKVIRLLKSREEEQVAMWFKRGEVFIHVTYVAVFDEDDTFKGVLEYVQDINPYVELPRATKKHV</sequence>
<reference evidence="2 3" key="1">
    <citation type="submission" date="2016-10" db="EMBL/GenBank/DDBJ databases">
        <authorList>
            <person name="Varghese N."/>
            <person name="Submissions S."/>
        </authorList>
    </citation>
    <scope>NUCLEOTIDE SEQUENCE [LARGE SCALE GENOMIC DNA]</scope>
    <source>
        <strain evidence="2 3">IBRC-M10081</strain>
    </source>
</reference>
<evidence type="ECO:0000313" key="2">
    <source>
        <dbReference type="EMBL" id="SEW02691.1"/>
    </source>
</evidence>
<dbReference type="Gene3D" id="3.30.450.20">
    <property type="entry name" value="PAS domain"/>
    <property type="match status" value="1"/>
</dbReference>
<dbReference type="Proteomes" id="UP000763505">
    <property type="component" value="Unassembled WGS sequence"/>
</dbReference>
<dbReference type="SUPFAM" id="SSF55785">
    <property type="entry name" value="PYP-like sensor domain (PAS domain)"/>
    <property type="match status" value="1"/>
</dbReference>
<proteinExistence type="predicted"/>
<name>A0A662Z4M8_9STAP</name>
<organism evidence="2 3">
    <name type="scientific">Aliicoccus persicus</name>
    <dbReference type="NCBI Taxonomy" id="930138"/>
    <lineage>
        <taxon>Bacteria</taxon>
        <taxon>Bacillati</taxon>
        <taxon>Bacillota</taxon>
        <taxon>Bacilli</taxon>
        <taxon>Bacillales</taxon>
        <taxon>Staphylococcaceae</taxon>
        <taxon>Aliicoccus</taxon>
    </lineage>
</organism>